<dbReference type="InterPro" id="IPR036291">
    <property type="entry name" value="NAD(P)-bd_dom_sf"/>
</dbReference>
<dbReference type="Pfam" id="PF13561">
    <property type="entry name" value="adh_short_C2"/>
    <property type="match status" value="1"/>
</dbReference>
<dbReference type="PRINTS" id="PR00080">
    <property type="entry name" value="SDRFAMILY"/>
</dbReference>
<dbReference type="PANTHER" id="PTHR43180:SF66">
    <property type="entry name" value="SHORT-CHAIN DEHYDROGENASE_REDUCTASE FAMILY PROTEIN"/>
    <property type="match status" value="1"/>
</dbReference>
<keyword evidence="5" id="KW-1185">Reference proteome</keyword>
<dbReference type="Proteomes" id="UP001321760">
    <property type="component" value="Unassembled WGS sequence"/>
</dbReference>
<comment type="similarity">
    <text evidence="1">Belongs to the short-chain dehydrogenases/reductases (SDR) family.</text>
</comment>
<accession>A0AAV9GVX0</accession>
<dbReference type="AlphaFoldDB" id="A0AAV9GVX0"/>
<reference evidence="4" key="2">
    <citation type="submission" date="2023-05" db="EMBL/GenBank/DDBJ databases">
        <authorList>
            <consortium name="Lawrence Berkeley National Laboratory"/>
            <person name="Steindorff A."/>
            <person name="Hensen N."/>
            <person name="Bonometti L."/>
            <person name="Westerberg I."/>
            <person name="Brannstrom I.O."/>
            <person name="Guillou S."/>
            <person name="Cros-Aarteil S."/>
            <person name="Calhoun S."/>
            <person name="Haridas S."/>
            <person name="Kuo A."/>
            <person name="Mondo S."/>
            <person name="Pangilinan J."/>
            <person name="Riley R."/>
            <person name="Labutti K."/>
            <person name="Andreopoulos B."/>
            <person name="Lipzen A."/>
            <person name="Chen C."/>
            <person name="Yanf M."/>
            <person name="Daum C."/>
            <person name="Ng V."/>
            <person name="Clum A."/>
            <person name="Ohm R."/>
            <person name="Martin F."/>
            <person name="Silar P."/>
            <person name="Natvig D."/>
            <person name="Lalanne C."/>
            <person name="Gautier V."/>
            <person name="Ament-Velasquez S.L."/>
            <person name="Kruys A."/>
            <person name="Hutchinson M.I."/>
            <person name="Powell A.J."/>
            <person name="Barry K."/>
            <person name="Miller A.N."/>
            <person name="Grigoriev I.V."/>
            <person name="Debuchy R."/>
            <person name="Gladieux P."/>
            <person name="Thoren M.H."/>
            <person name="Johannesson H."/>
        </authorList>
    </citation>
    <scope>NUCLEOTIDE SEQUENCE</scope>
    <source>
        <strain evidence="4">PSN243</strain>
    </source>
</reference>
<comment type="caution">
    <text evidence="4">The sequence shown here is derived from an EMBL/GenBank/DDBJ whole genome shotgun (WGS) entry which is preliminary data.</text>
</comment>
<dbReference type="CDD" id="cd05233">
    <property type="entry name" value="SDR_c"/>
    <property type="match status" value="1"/>
</dbReference>
<evidence type="ECO:0000256" key="2">
    <source>
        <dbReference type="ARBA" id="ARBA00022857"/>
    </source>
</evidence>
<dbReference type="InterPro" id="IPR020904">
    <property type="entry name" value="Sc_DH/Rdtase_CS"/>
</dbReference>
<sequence length="305" mass="32019">MSPSAKDRLQSLANQLSPPIVQVAPSPSAPRLTNKVIIITGANSPIGIGRASAYAFASQSPRAIYICDFDSSHLASYKAELNKAFPDVEIHAKEFDAADEKAVKEVVDDALKRYGRLDVFFANAGIVGPMSVFEEVEGDELMEIVRVNTLSVFLAAKHAAPAMRKTSEGKKSSGGSIIATASVAGLRSNAGSTVYSASKAAVVSMAKTMAFELAGTGIRVNALCPGLIETGMTAPVFEMARARGTQKRIGQLNPLKRGGHADEIARVALFLASDEASYVNGQAWAIDGGLSAGHPYVPSKTGVNH</sequence>
<evidence type="ECO:0000313" key="4">
    <source>
        <dbReference type="EMBL" id="KAK4452485.1"/>
    </source>
</evidence>
<evidence type="ECO:0000256" key="3">
    <source>
        <dbReference type="ARBA" id="ARBA00023002"/>
    </source>
</evidence>
<dbReference type="SUPFAM" id="SSF51735">
    <property type="entry name" value="NAD(P)-binding Rossmann-fold domains"/>
    <property type="match status" value="1"/>
</dbReference>
<evidence type="ECO:0000313" key="5">
    <source>
        <dbReference type="Proteomes" id="UP001321760"/>
    </source>
</evidence>
<reference evidence="4" key="1">
    <citation type="journal article" date="2023" name="Mol. Phylogenet. Evol.">
        <title>Genome-scale phylogeny and comparative genomics of the fungal order Sordariales.</title>
        <authorList>
            <person name="Hensen N."/>
            <person name="Bonometti L."/>
            <person name="Westerberg I."/>
            <person name="Brannstrom I.O."/>
            <person name="Guillou S."/>
            <person name="Cros-Aarteil S."/>
            <person name="Calhoun S."/>
            <person name="Haridas S."/>
            <person name="Kuo A."/>
            <person name="Mondo S."/>
            <person name="Pangilinan J."/>
            <person name="Riley R."/>
            <person name="LaButti K."/>
            <person name="Andreopoulos B."/>
            <person name="Lipzen A."/>
            <person name="Chen C."/>
            <person name="Yan M."/>
            <person name="Daum C."/>
            <person name="Ng V."/>
            <person name="Clum A."/>
            <person name="Steindorff A."/>
            <person name="Ohm R.A."/>
            <person name="Martin F."/>
            <person name="Silar P."/>
            <person name="Natvig D.O."/>
            <person name="Lalanne C."/>
            <person name="Gautier V."/>
            <person name="Ament-Velasquez S.L."/>
            <person name="Kruys A."/>
            <person name="Hutchinson M.I."/>
            <person name="Powell A.J."/>
            <person name="Barry K."/>
            <person name="Miller A.N."/>
            <person name="Grigoriev I.V."/>
            <person name="Debuchy R."/>
            <person name="Gladieux P."/>
            <person name="Hiltunen Thoren M."/>
            <person name="Johannesson H."/>
        </authorList>
    </citation>
    <scope>NUCLEOTIDE SEQUENCE</scope>
    <source>
        <strain evidence="4">PSN243</strain>
    </source>
</reference>
<dbReference type="PROSITE" id="PS00061">
    <property type="entry name" value="ADH_SHORT"/>
    <property type="match status" value="1"/>
</dbReference>
<organism evidence="4 5">
    <name type="scientific">Podospora aff. communis PSN243</name>
    <dbReference type="NCBI Taxonomy" id="3040156"/>
    <lineage>
        <taxon>Eukaryota</taxon>
        <taxon>Fungi</taxon>
        <taxon>Dikarya</taxon>
        <taxon>Ascomycota</taxon>
        <taxon>Pezizomycotina</taxon>
        <taxon>Sordariomycetes</taxon>
        <taxon>Sordariomycetidae</taxon>
        <taxon>Sordariales</taxon>
        <taxon>Podosporaceae</taxon>
        <taxon>Podospora</taxon>
    </lineage>
</organism>
<dbReference type="FunFam" id="3.40.50.720:FF:000084">
    <property type="entry name" value="Short-chain dehydrogenase reductase"/>
    <property type="match status" value="1"/>
</dbReference>
<keyword evidence="2" id="KW-0521">NADP</keyword>
<gene>
    <name evidence="4" type="ORF">QBC34DRAFT_377488</name>
</gene>
<evidence type="ECO:0008006" key="6">
    <source>
        <dbReference type="Google" id="ProtNLM"/>
    </source>
</evidence>
<keyword evidence="3" id="KW-0560">Oxidoreductase</keyword>
<dbReference type="PRINTS" id="PR00081">
    <property type="entry name" value="GDHRDH"/>
</dbReference>
<dbReference type="InterPro" id="IPR002347">
    <property type="entry name" value="SDR_fam"/>
</dbReference>
<dbReference type="PANTHER" id="PTHR43180">
    <property type="entry name" value="3-OXOACYL-(ACYL-CARRIER-PROTEIN) REDUCTASE (AFU_ORTHOLOGUE AFUA_6G11210)"/>
    <property type="match status" value="1"/>
</dbReference>
<protein>
    <recommendedName>
        <fullName evidence="6">Levodione reductase</fullName>
    </recommendedName>
</protein>
<evidence type="ECO:0000256" key="1">
    <source>
        <dbReference type="ARBA" id="ARBA00006484"/>
    </source>
</evidence>
<dbReference type="GO" id="GO:0016491">
    <property type="term" value="F:oxidoreductase activity"/>
    <property type="evidence" value="ECO:0007669"/>
    <property type="project" value="UniProtKB-KW"/>
</dbReference>
<dbReference type="Gene3D" id="3.40.50.720">
    <property type="entry name" value="NAD(P)-binding Rossmann-like Domain"/>
    <property type="match status" value="1"/>
</dbReference>
<name>A0AAV9GVX0_9PEZI</name>
<proteinExistence type="inferred from homology"/>
<dbReference type="EMBL" id="MU865924">
    <property type="protein sequence ID" value="KAK4452485.1"/>
    <property type="molecule type" value="Genomic_DNA"/>
</dbReference>